<proteinExistence type="predicted"/>
<protein>
    <submittedName>
        <fullName evidence="1">Uncharacterized protein</fullName>
    </submittedName>
</protein>
<reference evidence="1 2" key="1">
    <citation type="submission" date="2020-08" db="EMBL/GenBank/DDBJ databases">
        <title>Genomic Encyclopedia of Type Strains, Phase IV (KMG-V): Genome sequencing to study the core and pangenomes of soil and plant-associated prokaryotes.</title>
        <authorList>
            <person name="Whitman W."/>
        </authorList>
    </citation>
    <scope>NUCLEOTIDE SEQUENCE [LARGE SCALE GENOMIC DNA]</scope>
    <source>
        <strain evidence="1 2">SEMIA 4089</strain>
    </source>
</reference>
<evidence type="ECO:0000313" key="2">
    <source>
        <dbReference type="Proteomes" id="UP000540909"/>
    </source>
</evidence>
<dbReference type="RefSeq" id="WP_281423741.1">
    <property type="nucleotide sequence ID" value="NZ_JACIFY010000007.1"/>
</dbReference>
<evidence type="ECO:0000313" key="1">
    <source>
        <dbReference type="EMBL" id="MBB4235758.1"/>
    </source>
</evidence>
<sequence length="43" mass="4526">MVLVRGPAVFVKAVEGVLSRQQDDSSKVIKGGQLEILTTNNGA</sequence>
<organism evidence="1 2">
    <name type="scientific">Rhizobium esperanzae</name>
    <dbReference type="NCBI Taxonomy" id="1967781"/>
    <lineage>
        <taxon>Bacteria</taxon>
        <taxon>Pseudomonadati</taxon>
        <taxon>Pseudomonadota</taxon>
        <taxon>Alphaproteobacteria</taxon>
        <taxon>Hyphomicrobiales</taxon>
        <taxon>Rhizobiaceae</taxon>
        <taxon>Rhizobium/Agrobacterium group</taxon>
        <taxon>Rhizobium</taxon>
    </lineage>
</organism>
<gene>
    <name evidence="1" type="ORF">GGD57_002332</name>
</gene>
<dbReference type="EMBL" id="JACIFY010000007">
    <property type="protein sequence ID" value="MBB4235758.1"/>
    <property type="molecule type" value="Genomic_DNA"/>
</dbReference>
<dbReference type="Proteomes" id="UP000540909">
    <property type="component" value="Unassembled WGS sequence"/>
</dbReference>
<dbReference type="AlphaFoldDB" id="A0A7W6R2Q7"/>
<accession>A0A7W6R2Q7</accession>
<name>A0A7W6R2Q7_9HYPH</name>
<comment type="caution">
    <text evidence="1">The sequence shown here is derived from an EMBL/GenBank/DDBJ whole genome shotgun (WGS) entry which is preliminary data.</text>
</comment>